<sequence>MLHSRRLRSTLVAGIFAALSATTSLAPARAQSAPAPAPGDQGPPNILFVLVDDMGYGDLSIMGNDKIRTPNLDKLAREGVLMTRFYDAAPICSSSRAGFMTGHFPATVNFVGITGSRAKNAQLGQADWLDPKLPTIARVLKGAGYSTAHIGKWHLGGGRDIGDAPWPTAYGFDQSFTTFEGLGPRVLVSDWERDLALQSDKLGQGPRFWEIKTNLTQLYCNMTVDFVAQHADKPWFVNMWLNDVHDPWAPDDDSLSEVMGHGSDSDDDRYLATIVKMDKTLGKLFDRLDQMGEMDNTLVIVTADNGPSSLQRYYGKGHTAPGSTEHLRGRKFSLYEGGIRQPLILYWKGHAKAGTRDEQTVGQGVDLLPTIASIAGVKAPAGGDGIDLSRVLTGHPITSRPPLFWAYGKQGAPKQPGVPSQPHDVSPRYAIRDGDWKLLTNAGSTDIQLYDLASDPRETTDVSSRNAPVRDRLLGKLKAWMAKLPKYQADQ</sequence>
<dbReference type="OrthoDB" id="9803751at2"/>
<dbReference type="Gene3D" id="3.40.720.10">
    <property type="entry name" value="Alkaline Phosphatase, subunit A"/>
    <property type="match status" value="1"/>
</dbReference>
<dbReference type="RefSeq" id="WP_119034399.1">
    <property type="nucleotide sequence ID" value="NZ_QXDC01000002.1"/>
</dbReference>
<dbReference type="GO" id="GO:0046872">
    <property type="term" value="F:metal ion binding"/>
    <property type="evidence" value="ECO:0007669"/>
    <property type="project" value="UniProtKB-KW"/>
</dbReference>
<proteinExistence type="inferred from homology"/>
<comment type="caution">
    <text evidence="7">The sequence shown here is derived from an EMBL/GenBank/DDBJ whole genome shotgun (WGS) entry which is preliminary data.</text>
</comment>
<dbReference type="GO" id="GO:0004065">
    <property type="term" value="F:arylsulfatase activity"/>
    <property type="evidence" value="ECO:0007669"/>
    <property type="project" value="TreeGrafter"/>
</dbReference>
<dbReference type="EMBL" id="QXDC01000002">
    <property type="protein sequence ID" value="RIA46073.1"/>
    <property type="molecule type" value="Genomic_DNA"/>
</dbReference>
<feature type="domain" description="Sulfatase N-terminal" evidence="6">
    <location>
        <begin position="44"/>
        <end position="377"/>
    </location>
</feature>
<name>A0A397PCB6_9SPHN</name>
<evidence type="ECO:0000256" key="2">
    <source>
        <dbReference type="ARBA" id="ARBA00022723"/>
    </source>
</evidence>
<dbReference type="PROSITE" id="PS00149">
    <property type="entry name" value="SULFATASE_2"/>
    <property type="match status" value="1"/>
</dbReference>
<gene>
    <name evidence="7" type="ORF">DFR49_0603</name>
</gene>
<feature type="signal peptide" evidence="5">
    <location>
        <begin position="1"/>
        <end position="26"/>
    </location>
</feature>
<dbReference type="InterPro" id="IPR000917">
    <property type="entry name" value="Sulfatase_N"/>
</dbReference>
<dbReference type="PANTHER" id="PTHR42693:SF33">
    <property type="entry name" value="ARYLSULFATASE"/>
    <property type="match status" value="1"/>
</dbReference>
<evidence type="ECO:0000259" key="6">
    <source>
        <dbReference type="Pfam" id="PF00884"/>
    </source>
</evidence>
<keyword evidence="3" id="KW-0378">Hydrolase</keyword>
<dbReference type="Proteomes" id="UP000266568">
    <property type="component" value="Unassembled WGS sequence"/>
</dbReference>
<evidence type="ECO:0000313" key="7">
    <source>
        <dbReference type="EMBL" id="RIA46073.1"/>
    </source>
</evidence>
<keyword evidence="4" id="KW-0106">Calcium</keyword>
<dbReference type="PANTHER" id="PTHR42693">
    <property type="entry name" value="ARYLSULFATASE FAMILY MEMBER"/>
    <property type="match status" value="1"/>
</dbReference>
<reference evidence="7 8" key="1">
    <citation type="submission" date="2018-08" db="EMBL/GenBank/DDBJ databases">
        <title>Genomic Encyclopedia of Type Strains, Phase IV (KMG-IV): sequencing the most valuable type-strain genomes for metagenomic binning, comparative biology and taxonomic classification.</title>
        <authorList>
            <person name="Goeker M."/>
        </authorList>
    </citation>
    <scope>NUCLEOTIDE SEQUENCE [LARGE SCALE GENOMIC DNA]</scope>
    <source>
        <strain evidence="7 8">DSM 25527</strain>
    </source>
</reference>
<comment type="similarity">
    <text evidence="1">Belongs to the sulfatase family.</text>
</comment>
<dbReference type="SUPFAM" id="SSF53649">
    <property type="entry name" value="Alkaline phosphatase-like"/>
    <property type="match status" value="1"/>
</dbReference>
<evidence type="ECO:0000313" key="8">
    <source>
        <dbReference type="Proteomes" id="UP000266568"/>
    </source>
</evidence>
<organism evidence="7 8">
    <name type="scientific">Hephaestia caeni</name>
    <dbReference type="NCBI Taxonomy" id="645617"/>
    <lineage>
        <taxon>Bacteria</taxon>
        <taxon>Pseudomonadati</taxon>
        <taxon>Pseudomonadota</taxon>
        <taxon>Alphaproteobacteria</taxon>
        <taxon>Sphingomonadales</taxon>
        <taxon>Sphingomonadaceae</taxon>
        <taxon>Hephaestia</taxon>
    </lineage>
</organism>
<keyword evidence="2" id="KW-0479">Metal-binding</keyword>
<keyword evidence="8" id="KW-1185">Reference proteome</keyword>
<dbReference type="Pfam" id="PF00884">
    <property type="entry name" value="Sulfatase"/>
    <property type="match status" value="1"/>
</dbReference>
<dbReference type="InterPro" id="IPR017850">
    <property type="entry name" value="Alkaline_phosphatase_core_sf"/>
</dbReference>
<protein>
    <submittedName>
        <fullName evidence="7">Arylsulfatase A-like enzyme</fullName>
    </submittedName>
</protein>
<accession>A0A397PCB6</accession>
<feature type="chain" id="PRO_5017260338" evidence="5">
    <location>
        <begin position="27"/>
        <end position="491"/>
    </location>
</feature>
<dbReference type="Gene3D" id="3.30.1120.10">
    <property type="match status" value="1"/>
</dbReference>
<dbReference type="InterPro" id="IPR024607">
    <property type="entry name" value="Sulfatase_CS"/>
</dbReference>
<dbReference type="InterPro" id="IPR050738">
    <property type="entry name" value="Sulfatase"/>
</dbReference>
<evidence type="ECO:0000256" key="5">
    <source>
        <dbReference type="SAM" id="SignalP"/>
    </source>
</evidence>
<dbReference type="AlphaFoldDB" id="A0A397PCB6"/>
<evidence type="ECO:0000256" key="4">
    <source>
        <dbReference type="ARBA" id="ARBA00022837"/>
    </source>
</evidence>
<evidence type="ECO:0000256" key="3">
    <source>
        <dbReference type="ARBA" id="ARBA00022801"/>
    </source>
</evidence>
<keyword evidence="5" id="KW-0732">Signal</keyword>
<evidence type="ECO:0000256" key="1">
    <source>
        <dbReference type="ARBA" id="ARBA00008779"/>
    </source>
</evidence>